<reference evidence="1 2" key="1">
    <citation type="submission" date="2020-09" db="EMBL/GenBank/DDBJ databases">
        <title>Genome sequences of type strains of Chitinophaga qingshengii and Chitinophaga varians.</title>
        <authorList>
            <person name="Kittiwongwattana C."/>
        </authorList>
    </citation>
    <scope>NUCLEOTIDE SEQUENCE [LARGE SCALE GENOMIC DNA]</scope>
    <source>
        <strain evidence="1 2">JCM 30026</strain>
    </source>
</reference>
<name>A0ABR7TR31_9BACT</name>
<evidence type="ECO:0000313" key="2">
    <source>
        <dbReference type="Proteomes" id="UP000659124"/>
    </source>
</evidence>
<dbReference type="EMBL" id="JACVFC010000003">
    <property type="protein sequence ID" value="MBC9932945.1"/>
    <property type="molecule type" value="Genomic_DNA"/>
</dbReference>
<accession>A0ABR7TR31</accession>
<sequence>MNDIYLHQFKKIWQQTGWEYSGEVTPEAIADHWKSFVQGCEGVYTGSVFDFDQGVLFRSTIEKILTNAEMAIYPEFKAFVEAVYETDTDFRALTREGRVGEFWWERALLRNTGALYKEQIQLYYGISFPEE</sequence>
<evidence type="ECO:0000313" key="1">
    <source>
        <dbReference type="EMBL" id="MBC9932945.1"/>
    </source>
</evidence>
<keyword evidence="2" id="KW-1185">Reference proteome</keyword>
<gene>
    <name evidence="1" type="ORF">ICL07_21330</name>
</gene>
<dbReference type="RefSeq" id="WP_188090073.1">
    <property type="nucleotide sequence ID" value="NZ_JACVFC010000003.1"/>
</dbReference>
<dbReference type="Proteomes" id="UP000659124">
    <property type="component" value="Unassembled WGS sequence"/>
</dbReference>
<proteinExistence type="predicted"/>
<organism evidence="1 2">
    <name type="scientific">Chitinophaga qingshengii</name>
    <dbReference type="NCBI Taxonomy" id="1569794"/>
    <lineage>
        <taxon>Bacteria</taxon>
        <taxon>Pseudomonadati</taxon>
        <taxon>Bacteroidota</taxon>
        <taxon>Chitinophagia</taxon>
        <taxon>Chitinophagales</taxon>
        <taxon>Chitinophagaceae</taxon>
        <taxon>Chitinophaga</taxon>
    </lineage>
</organism>
<protein>
    <submittedName>
        <fullName evidence="1">Uncharacterized protein</fullName>
    </submittedName>
</protein>
<comment type="caution">
    <text evidence="1">The sequence shown here is derived from an EMBL/GenBank/DDBJ whole genome shotgun (WGS) entry which is preliminary data.</text>
</comment>